<dbReference type="SUPFAM" id="SSF52540">
    <property type="entry name" value="P-loop containing nucleoside triphosphate hydrolases"/>
    <property type="match status" value="1"/>
</dbReference>
<dbReference type="RefSeq" id="WP_069314422.1">
    <property type="nucleotide sequence ID" value="NZ_MDTU01000006.1"/>
</dbReference>
<dbReference type="InterPro" id="IPR025669">
    <property type="entry name" value="AAA_dom"/>
</dbReference>
<proteinExistence type="predicted"/>
<evidence type="ECO:0000313" key="2">
    <source>
        <dbReference type="EMBL" id="ODN41149.1"/>
    </source>
</evidence>
<evidence type="ECO:0000259" key="1">
    <source>
        <dbReference type="Pfam" id="PF13614"/>
    </source>
</evidence>
<dbReference type="InterPro" id="IPR027417">
    <property type="entry name" value="P-loop_NTPase"/>
</dbReference>
<accession>A0ABX2ZX15</accession>
<comment type="caution">
    <text evidence="2">The sequence shown here is derived from an EMBL/GenBank/DDBJ whole genome shotgun (WGS) entry which is preliminary data.</text>
</comment>
<feature type="domain" description="AAA" evidence="1">
    <location>
        <begin position="4"/>
        <end position="181"/>
    </location>
</feature>
<reference evidence="2 3" key="1">
    <citation type="submission" date="2016-08" db="EMBL/GenBank/DDBJ databases">
        <title>Draft genome sequence of Candidatus Piscirickettsia litoralis, from seawater.</title>
        <authorList>
            <person name="Wan X."/>
            <person name="Lee A.J."/>
            <person name="Hou S."/>
            <person name="Donachie S.P."/>
        </authorList>
    </citation>
    <scope>NUCLEOTIDE SEQUENCE [LARGE SCALE GENOMIC DNA]</scope>
    <source>
        <strain evidence="2 3">Y2</strain>
    </source>
</reference>
<evidence type="ECO:0000313" key="3">
    <source>
        <dbReference type="Proteomes" id="UP000094329"/>
    </source>
</evidence>
<dbReference type="CDD" id="cd02042">
    <property type="entry name" value="ParAB_family"/>
    <property type="match status" value="1"/>
</dbReference>
<dbReference type="Pfam" id="PF13614">
    <property type="entry name" value="AAA_31"/>
    <property type="match status" value="1"/>
</dbReference>
<sequence length="277" mass="31276">MDTQIFAICNQKGGVGKTTTSIGLARALAEDAPTLFLDLDTQCNSTYTLMGINEDEYDGPTVKEALLEDKVELINLENNLFLLPGSDDLEDHVLFTTVPPHRILRQLQKLLSKIQENTQNKFSYIVLDCPPSKGIVLQNALVAATYALIVLKLDTYSSKGIKKLINTIDNLIEEGDSKIKIAGMLINDFDKSTEMDRNNFVKIQEMYSSYIFDTMINHNQYVRKLVNPTQKPRKNITHMYKEFKLELLSRISNVSPQKWGVAKANSNKEKKIAGENK</sequence>
<dbReference type="Proteomes" id="UP000094329">
    <property type="component" value="Unassembled WGS sequence"/>
</dbReference>
<name>A0ABX2ZX15_9GAMM</name>
<dbReference type="PANTHER" id="PTHR13696">
    <property type="entry name" value="P-LOOP CONTAINING NUCLEOSIDE TRIPHOSPHATE HYDROLASE"/>
    <property type="match status" value="1"/>
</dbReference>
<dbReference type="PANTHER" id="PTHR13696:SF52">
    <property type="entry name" value="PARA FAMILY PROTEIN CT_582"/>
    <property type="match status" value="1"/>
</dbReference>
<dbReference type="EMBL" id="MDTU01000006">
    <property type="protein sequence ID" value="ODN41149.1"/>
    <property type="molecule type" value="Genomic_DNA"/>
</dbReference>
<protein>
    <recommendedName>
        <fullName evidence="1">AAA domain-containing protein</fullName>
    </recommendedName>
</protein>
<keyword evidence="3" id="KW-1185">Reference proteome</keyword>
<dbReference type="InterPro" id="IPR050678">
    <property type="entry name" value="DNA_Partitioning_ATPase"/>
</dbReference>
<gene>
    <name evidence="2" type="ORF">BGC07_17905</name>
</gene>
<organism evidence="2 3">
    <name type="scientific">Piscirickettsia litoralis</name>
    <dbReference type="NCBI Taxonomy" id="1891921"/>
    <lineage>
        <taxon>Bacteria</taxon>
        <taxon>Pseudomonadati</taxon>
        <taxon>Pseudomonadota</taxon>
        <taxon>Gammaproteobacteria</taxon>
        <taxon>Thiotrichales</taxon>
        <taxon>Piscirickettsiaceae</taxon>
        <taxon>Piscirickettsia</taxon>
    </lineage>
</organism>
<dbReference type="Gene3D" id="3.40.50.300">
    <property type="entry name" value="P-loop containing nucleotide triphosphate hydrolases"/>
    <property type="match status" value="1"/>
</dbReference>